<dbReference type="InterPro" id="IPR027417">
    <property type="entry name" value="P-loop_NTPase"/>
</dbReference>
<dbReference type="Pfam" id="PF00005">
    <property type="entry name" value="ABC_tran"/>
    <property type="match status" value="2"/>
</dbReference>
<keyword evidence="2" id="KW-0813">Transport</keyword>
<evidence type="ECO:0000256" key="3">
    <source>
        <dbReference type="ARBA" id="ARBA00022737"/>
    </source>
</evidence>
<dbReference type="InterPro" id="IPR050107">
    <property type="entry name" value="ABC_carbohydrate_import_ATPase"/>
</dbReference>
<protein>
    <submittedName>
        <fullName evidence="7">ABC transporter ATP-binding protein</fullName>
    </submittedName>
</protein>
<evidence type="ECO:0000256" key="5">
    <source>
        <dbReference type="ARBA" id="ARBA00022840"/>
    </source>
</evidence>
<name>A0ABU9CIG6_9BURK</name>
<dbReference type="PROSITE" id="PS50893">
    <property type="entry name" value="ABC_TRANSPORTER_2"/>
    <property type="match status" value="2"/>
</dbReference>
<gene>
    <name evidence="7" type="ORF">AACH10_15445</name>
</gene>
<evidence type="ECO:0000256" key="2">
    <source>
        <dbReference type="ARBA" id="ARBA00022597"/>
    </source>
</evidence>
<evidence type="ECO:0000256" key="4">
    <source>
        <dbReference type="ARBA" id="ARBA00022741"/>
    </source>
</evidence>
<reference evidence="7 8" key="1">
    <citation type="submission" date="2024-04" db="EMBL/GenBank/DDBJ databases">
        <title>Novel species of the genus Ideonella isolated from streams.</title>
        <authorList>
            <person name="Lu H."/>
        </authorList>
    </citation>
    <scope>NUCLEOTIDE SEQUENCE [LARGE SCALE GENOMIC DNA]</scope>
    <source>
        <strain evidence="7 8">DXS22W</strain>
    </source>
</reference>
<dbReference type="SMART" id="SM00382">
    <property type="entry name" value="AAA"/>
    <property type="match status" value="2"/>
</dbReference>
<dbReference type="CDD" id="cd03216">
    <property type="entry name" value="ABC_Carb_Monos_I"/>
    <property type="match status" value="1"/>
</dbReference>
<evidence type="ECO:0000313" key="8">
    <source>
        <dbReference type="Proteomes" id="UP001365405"/>
    </source>
</evidence>
<evidence type="ECO:0000313" key="7">
    <source>
        <dbReference type="EMBL" id="MEK8051644.1"/>
    </source>
</evidence>
<dbReference type="SUPFAM" id="SSF52540">
    <property type="entry name" value="P-loop containing nucleoside triphosphate hydrolases"/>
    <property type="match status" value="2"/>
</dbReference>
<dbReference type="CDD" id="cd03215">
    <property type="entry name" value="ABC_Carb_Monos_II"/>
    <property type="match status" value="1"/>
</dbReference>
<dbReference type="Proteomes" id="UP001365405">
    <property type="component" value="Unassembled WGS sequence"/>
</dbReference>
<dbReference type="InterPro" id="IPR017871">
    <property type="entry name" value="ABC_transporter-like_CS"/>
</dbReference>
<dbReference type="RefSeq" id="WP_341411345.1">
    <property type="nucleotide sequence ID" value="NZ_JBBUTH010000008.1"/>
</dbReference>
<keyword evidence="1" id="KW-1003">Cell membrane</keyword>
<dbReference type="InterPro" id="IPR003439">
    <property type="entry name" value="ABC_transporter-like_ATP-bd"/>
</dbReference>
<feature type="domain" description="ABC transporter" evidence="6">
    <location>
        <begin position="267"/>
        <end position="519"/>
    </location>
</feature>
<sequence>MSATSAGGLPPAVQMRGICKRFGAVQANRDVNLTVAAGTAHGIVGENGAGKSTLMSILYGFYQAEAGSIAIEGREVQIPGSREAIALGIGMVHQHFMLVEPLSALDNIMLGAEPDWRLGAARAVVREKLEALMRDTGLQVRLDLAVEELPVGERQRLEILKALYRGARILILDEPTAVLTPQETEQLFVTLRRLRAQGTTLLLITHKLKEIMALCDAVTVMRQGAVVLDTPIADTSLDALAEAMVGRRVNLGRDAGAAARAPGATLLAVQGLRWADEMGVPRLADVSLDLKAGEIVGIAGVSGNGQTELLAALSGMLAPQAGQITLGGERFDAPGRWLDPTAARRLKLAHVPEDRHRCGMVLKMSAWESAVLGYHRLKRFVGAGGWMKQRAMREATAQWMEAYDVRPRNALLQSSKFSGGNQQKLVLAREALAPETPPQVLLVGQPTRGVDIGAIEFIHGRLRAMRDAGGAVLVVSSELDEILALADRVLVMDRGRIAGELAIEDCTEAALGRLMAGATAREAA</sequence>
<dbReference type="PANTHER" id="PTHR43790">
    <property type="entry name" value="CARBOHYDRATE TRANSPORT ATP-BINDING PROTEIN MG119-RELATED"/>
    <property type="match status" value="1"/>
</dbReference>
<keyword evidence="2" id="KW-0762">Sugar transport</keyword>
<dbReference type="EMBL" id="JBBUTH010000008">
    <property type="protein sequence ID" value="MEK8051644.1"/>
    <property type="molecule type" value="Genomic_DNA"/>
</dbReference>
<proteinExistence type="predicted"/>
<dbReference type="PANTHER" id="PTHR43790:SF4">
    <property type="entry name" value="GUANOSINE IMPORT ATP-BINDING PROTEIN NUPO"/>
    <property type="match status" value="1"/>
</dbReference>
<dbReference type="PROSITE" id="PS00211">
    <property type="entry name" value="ABC_TRANSPORTER_1"/>
    <property type="match status" value="1"/>
</dbReference>
<accession>A0ABU9CIG6</accession>
<keyword evidence="8" id="KW-1185">Reference proteome</keyword>
<feature type="domain" description="ABC transporter" evidence="6">
    <location>
        <begin position="13"/>
        <end position="248"/>
    </location>
</feature>
<comment type="caution">
    <text evidence="7">The sequence shown here is derived from an EMBL/GenBank/DDBJ whole genome shotgun (WGS) entry which is preliminary data.</text>
</comment>
<keyword evidence="3" id="KW-0677">Repeat</keyword>
<evidence type="ECO:0000259" key="6">
    <source>
        <dbReference type="PROSITE" id="PS50893"/>
    </source>
</evidence>
<dbReference type="GO" id="GO:0005524">
    <property type="term" value="F:ATP binding"/>
    <property type="evidence" value="ECO:0007669"/>
    <property type="project" value="UniProtKB-KW"/>
</dbReference>
<keyword evidence="4" id="KW-0547">Nucleotide-binding</keyword>
<evidence type="ECO:0000256" key="1">
    <source>
        <dbReference type="ARBA" id="ARBA00022475"/>
    </source>
</evidence>
<keyword evidence="5 7" id="KW-0067">ATP-binding</keyword>
<organism evidence="7 8">
    <name type="scientific">Pseudaquabacterium inlustre</name>
    <dbReference type="NCBI Taxonomy" id="2984192"/>
    <lineage>
        <taxon>Bacteria</taxon>
        <taxon>Pseudomonadati</taxon>
        <taxon>Pseudomonadota</taxon>
        <taxon>Betaproteobacteria</taxon>
        <taxon>Burkholderiales</taxon>
        <taxon>Sphaerotilaceae</taxon>
        <taxon>Pseudaquabacterium</taxon>
    </lineage>
</organism>
<dbReference type="InterPro" id="IPR003593">
    <property type="entry name" value="AAA+_ATPase"/>
</dbReference>
<keyword evidence="1" id="KW-0472">Membrane</keyword>
<dbReference type="Gene3D" id="3.40.50.300">
    <property type="entry name" value="P-loop containing nucleotide triphosphate hydrolases"/>
    <property type="match status" value="2"/>
</dbReference>